<name>A0ABQ2CU53_9DEIO</name>
<accession>A0ABQ2CU53</accession>
<comment type="caution">
    <text evidence="3">The sequence shown here is derived from an EMBL/GenBank/DDBJ whole genome shotgun (WGS) entry which is preliminary data.</text>
</comment>
<evidence type="ECO:0000256" key="1">
    <source>
        <dbReference type="ARBA" id="ARBA00007768"/>
    </source>
</evidence>
<evidence type="ECO:0000313" key="3">
    <source>
        <dbReference type="EMBL" id="GGJ20386.1"/>
    </source>
</evidence>
<dbReference type="InterPro" id="IPR005627">
    <property type="entry name" value="CutC-like"/>
</dbReference>
<dbReference type="PANTHER" id="PTHR12598:SF0">
    <property type="entry name" value="COPPER HOMEOSTASIS PROTEIN CUTC HOMOLOG"/>
    <property type="match status" value="1"/>
</dbReference>
<reference evidence="4" key="1">
    <citation type="journal article" date="2019" name="Int. J. Syst. Evol. Microbiol.">
        <title>The Global Catalogue of Microorganisms (GCM) 10K type strain sequencing project: providing services to taxonomists for standard genome sequencing and annotation.</title>
        <authorList>
            <consortium name="The Broad Institute Genomics Platform"/>
            <consortium name="The Broad Institute Genome Sequencing Center for Infectious Disease"/>
            <person name="Wu L."/>
            <person name="Ma J."/>
        </authorList>
    </citation>
    <scope>NUCLEOTIDE SEQUENCE [LARGE SCALE GENOMIC DNA]</scope>
    <source>
        <strain evidence="4">JCM 14370</strain>
    </source>
</reference>
<dbReference type="RefSeq" id="WP_188998846.1">
    <property type="nucleotide sequence ID" value="NZ_BMOD01000001.1"/>
</dbReference>
<dbReference type="PANTHER" id="PTHR12598">
    <property type="entry name" value="COPPER HOMEOSTASIS PROTEIN CUTC"/>
    <property type="match status" value="1"/>
</dbReference>
<proteinExistence type="inferred from homology"/>
<dbReference type="EMBL" id="BMOD01000001">
    <property type="protein sequence ID" value="GGJ20386.1"/>
    <property type="molecule type" value="Genomic_DNA"/>
</dbReference>
<protein>
    <recommendedName>
        <fullName evidence="2">Copper homeostasis protein cutC homolog</fullName>
    </recommendedName>
</protein>
<evidence type="ECO:0000256" key="2">
    <source>
        <dbReference type="ARBA" id="ARBA00019014"/>
    </source>
</evidence>
<dbReference type="Pfam" id="PF03932">
    <property type="entry name" value="CutC"/>
    <property type="match status" value="1"/>
</dbReference>
<evidence type="ECO:0000313" key="4">
    <source>
        <dbReference type="Proteomes" id="UP000632222"/>
    </source>
</evidence>
<keyword evidence="4" id="KW-1185">Reference proteome</keyword>
<organism evidence="3 4">
    <name type="scientific">Deinococcus roseus</name>
    <dbReference type="NCBI Taxonomy" id="392414"/>
    <lineage>
        <taxon>Bacteria</taxon>
        <taxon>Thermotogati</taxon>
        <taxon>Deinococcota</taxon>
        <taxon>Deinococci</taxon>
        <taxon>Deinococcales</taxon>
        <taxon>Deinococcaceae</taxon>
        <taxon>Deinococcus</taxon>
    </lineage>
</organism>
<sequence length="227" mass="25552">MLAEVMIENATEVRTAQHLGAHSVLLARHVGRGGTSPDLKTLSEVREAVRIPLTVLVRPDHQGFSYEKERKDKLLSHLKAYRNADIERIALTVLDEDAVDVFFLEDILAFGFQITFQDFNNLKHPVQMVKMLGMYPRITRLVTRGNAVSSWEGREVIRDLVPAARHGLEVFAESTGLTHQSMADFVRNSGVAGVQFGAQCRDSSGRLDLVMIEQFIDILLHKSLKRF</sequence>
<gene>
    <name evidence="3" type="ORF">GCM10008938_03280</name>
</gene>
<comment type="similarity">
    <text evidence="1">Belongs to the CutC family.</text>
</comment>
<dbReference type="Gene3D" id="3.20.20.380">
    <property type="entry name" value="Copper homeostasis (CutC) domain"/>
    <property type="match status" value="1"/>
</dbReference>
<dbReference type="SUPFAM" id="SSF110395">
    <property type="entry name" value="CutC-like"/>
    <property type="match status" value="1"/>
</dbReference>
<dbReference type="InterPro" id="IPR036822">
    <property type="entry name" value="CutC-like_dom_sf"/>
</dbReference>
<dbReference type="Proteomes" id="UP000632222">
    <property type="component" value="Unassembled WGS sequence"/>
</dbReference>